<evidence type="ECO:0000313" key="2">
    <source>
        <dbReference type="Proteomes" id="UP001058330"/>
    </source>
</evidence>
<organism evidence="1 2">
    <name type="scientific">Haloferax larsenii</name>
    <dbReference type="NCBI Taxonomy" id="302484"/>
    <lineage>
        <taxon>Archaea</taxon>
        <taxon>Methanobacteriati</taxon>
        <taxon>Methanobacteriota</taxon>
        <taxon>Stenosarchaea group</taxon>
        <taxon>Halobacteria</taxon>
        <taxon>Halobacteriales</taxon>
        <taxon>Haloferacaceae</taxon>
        <taxon>Haloferax</taxon>
    </lineage>
</organism>
<dbReference type="InterPro" id="IPR011048">
    <property type="entry name" value="Haem_d1_sf"/>
</dbReference>
<keyword evidence="2" id="KW-1185">Reference proteome</keyword>
<evidence type="ECO:0000313" key="1">
    <source>
        <dbReference type="EMBL" id="UVE50255.1"/>
    </source>
</evidence>
<dbReference type="SUPFAM" id="SSF51004">
    <property type="entry name" value="C-terminal (heme d1) domain of cytochrome cd1-nitrite reductase"/>
    <property type="match status" value="1"/>
</dbReference>
<dbReference type="GeneID" id="74530312"/>
<accession>A0ABY5RGF5</accession>
<protein>
    <recommendedName>
        <fullName evidence="3">LVIVD repeat-containing protein</fullName>
    </recommendedName>
</protein>
<gene>
    <name evidence="1" type="ORF">KU306_15355</name>
</gene>
<dbReference type="Proteomes" id="UP001058330">
    <property type="component" value="Chromosome"/>
</dbReference>
<proteinExistence type="predicted"/>
<dbReference type="Pfam" id="PF08309">
    <property type="entry name" value="LVIVD"/>
    <property type="match status" value="2"/>
</dbReference>
<dbReference type="InterPro" id="IPR013211">
    <property type="entry name" value="LVIVD"/>
</dbReference>
<sequence>MTYTRRTALRLIGATTLGSIGTTTAAADPGGKKDKGAIRKMGHSLLSDPAGGYAEEDIRPDGQYAILGSFTGPGGSFLVDISNPTNPTEVHEFPTPTNGVRHADVKFDRRDGLYYRSREGGDDDPTTFEPPNGVDVIDYGWSDGTPEEPVKASRIPAGGTHNVRAHPEADVLYTTEHDGVGVWDTSDPTDVTGGEVFGPDADLHDMIVDAERDLLHCAFIGGGFDGYVIMDISDPMEPDVVGEFSYEGQPSYDDVAVGEEGFQNCHYANFDPNRELAYVGDEIGFGKPGGKHVFDIGWGDGSIENPKPIGYTTSPNAELMDEAFELFDWTGHNFDIIPKGRTTMLVSGDYHEGAVVYDVTDPTNPTPTDQYRTDDMDDQANGAGFVGPAPMAWGVDYADKRDFTVVSDMQTGIYVLKFTPSAAKGG</sequence>
<name>A0ABY5RGF5_HALLR</name>
<dbReference type="EMBL" id="CP078063">
    <property type="protein sequence ID" value="UVE50255.1"/>
    <property type="molecule type" value="Genomic_DNA"/>
</dbReference>
<dbReference type="RefSeq" id="WP_258302440.1">
    <property type="nucleotide sequence ID" value="NZ_CP078063.1"/>
</dbReference>
<reference evidence="1" key="1">
    <citation type="submission" date="2021-07" db="EMBL/GenBank/DDBJ databases">
        <title>Studies on halocins as antimicrobial molecules from haloarchaea.</title>
        <authorList>
            <person name="Kumar S."/>
            <person name="Khare S.K."/>
        </authorList>
    </citation>
    <scope>NUCLEOTIDE SEQUENCE</scope>
    <source>
        <strain evidence="1">NCIM 5678</strain>
    </source>
</reference>
<evidence type="ECO:0008006" key="3">
    <source>
        <dbReference type="Google" id="ProtNLM"/>
    </source>
</evidence>